<reference evidence="1" key="1">
    <citation type="submission" date="2021-06" db="EMBL/GenBank/DDBJ databases">
        <authorList>
            <person name="Hodson N. C."/>
            <person name="Mongue J. A."/>
            <person name="Jaron S. K."/>
        </authorList>
    </citation>
    <scope>NUCLEOTIDE SEQUENCE</scope>
</reference>
<comment type="caution">
    <text evidence="1">The sequence shown here is derived from an EMBL/GenBank/DDBJ whole genome shotgun (WGS) entry which is preliminary data.</text>
</comment>
<dbReference type="EMBL" id="CAJVCH010261938">
    <property type="protein sequence ID" value="CAG7734060.1"/>
    <property type="molecule type" value="Genomic_DNA"/>
</dbReference>
<dbReference type="OrthoDB" id="347083at2759"/>
<dbReference type="AlphaFoldDB" id="A0A8J2P6V2"/>
<name>A0A8J2P6V2_9HEXA</name>
<protein>
    <submittedName>
        <fullName evidence="1">Uncharacterized protein</fullName>
    </submittedName>
</protein>
<sequence length="144" mass="15848">MSIAIVLRFWNPKITKAIENVGVYLAWVLSPALIEQRVSSQATEPADVCASVALILHYLHLVIGCWLFAHTLQTYRALCRHVAAPNLLSPDSEQDSTVESFRMVKPSTIRYSIAAWTAPVPFLISGAEVVGKALHNSSTFSKLI</sequence>
<dbReference type="Proteomes" id="UP000708208">
    <property type="component" value="Unassembled WGS sequence"/>
</dbReference>
<evidence type="ECO:0000313" key="1">
    <source>
        <dbReference type="EMBL" id="CAG7734060.1"/>
    </source>
</evidence>
<gene>
    <name evidence="1" type="ORF">AFUS01_LOCUS22467</name>
</gene>
<proteinExistence type="predicted"/>
<evidence type="ECO:0000313" key="2">
    <source>
        <dbReference type="Proteomes" id="UP000708208"/>
    </source>
</evidence>
<organism evidence="1 2">
    <name type="scientific">Allacma fusca</name>
    <dbReference type="NCBI Taxonomy" id="39272"/>
    <lineage>
        <taxon>Eukaryota</taxon>
        <taxon>Metazoa</taxon>
        <taxon>Ecdysozoa</taxon>
        <taxon>Arthropoda</taxon>
        <taxon>Hexapoda</taxon>
        <taxon>Collembola</taxon>
        <taxon>Symphypleona</taxon>
        <taxon>Sminthuridae</taxon>
        <taxon>Allacma</taxon>
    </lineage>
</organism>
<keyword evidence="2" id="KW-1185">Reference proteome</keyword>
<accession>A0A8J2P6V2</accession>